<dbReference type="SUPFAM" id="SSF82693">
    <property type="entry name" value="Multidrug efflux transporter AcrB pore domain, PN1, PN2, PC1 and PC2 subdomains"/>
    <property type="match status" value="1"/>
</dbReference>
<dbReference type="GO" id="GO:0005886">
    <property type="term" value="C:plasma membrane"/>
    <property type="evidence" value="ECO:0007669"/>
    <property type="project" value="TreeGrafter"/>
</dbReference>
<dbReference type="EMBL" id="QBKI01000013">
    <property type="protein sequence ID" value="PTX13127.1"/>
    <property type="molecule type" value="Genomic_DNA"/>
</dbReference>
<dbReference type="GO" id="GO:0042910">
    <property type="term" value="F:xenobiotic transmembrane transporter activity"/>
    <property type="evidence" value="ECO:0007669"/>
    <property type="project" value="TreeGrafter"/>
</dbReference>
<dbReference type="Gene3D" id="3.30.2090.10">
    <property type="entry name" value="Multidrug efflux transporter AcrB TolC docking domain, DN and DC subdomains"/>
    <property type="match status" value="1"/>
</dbReference>
<keyword evidence="2" id="KW-1185">Reference proteome</keyword>
<dbReference type="AlphaFoldDB" id="A0A2T5Y9P8"/>
<dbReference type="Proteomes" id="UP000244225">
    <property type="component" value="Unassembled WGS sequence"/>
</dbReference>
<evidence type="ECO:0000313" key="2">
    <source>
        <dbReference type="Proteomes" id="UP000244225"/>
    </source>
</evidence>
<sequence length="158" mass="17299">MGELRALQDWYIKFTLQNTEGVSEVASFCGFQKRYQINIDLHKLVYYGIPLMEVTNAIASNNRAVGGSIYEINASGYLVRGLGYITDINDIKDIAVGTYKSVPITINDVASVQVIGDLRLGIADLNGKGEVVGGIVIRRYGKNAQVLIDRVKTGLTEI</sequence>
<accession>A0A2T5Y9P8</accession>
<gene>
    <name evidence="1" type="ORF">C8N40_11349</name>
</gene>
<dbReference type="Gene3D" id="3.30.70.1320">
    <property type="entry name" value="Multidrug efflux transporter AcrB pore domain like"/>
    <property type="match status" value="1"/>
</dbReference>
<dbReference type="SUPFAM" id="SSF82714">
    <property type="entry name" value="Multidrug efflux transporter AcrB TolC docking domain, DN and DC subdomains"/>
    <property type="match status" value="1"/>
</dbReference>
<dbReference type="PANTHER" id="PTHR32063:SF19">
    <property type="entry name" value="CATION EFFLUX SYSTEM PROTEIN CUSA"/>
    <property type="match status" value="1"/>
</dbReference>
<dbReference type="Pfam" id="PF00873">
    <property type="entry name" value="ACR_tran"/>
    <property type="match status" value="1"/>
</dbReference>
<reference evidence="1 2" key="1">
    <citation type="submission" date="2018-04" db="EMBL/GenBank/DDBJ databases">
        <title>Genomic Encyclopedia of Archaeal and Bacterial Type Strains, Phase II (KMG-II): from individual species to whole genera.</title>
        <authorList>
            <person name="Goeker M."/>
        </authorList>
    </citation>
    <scope>NUCLEOTIDE SEQUENCE [LARGE SCALE GENOMIC DNA]</scope>
    <source>
        <strain evidence="1 2">DSM 100162</strain>
    </source>
</reference>
<dbReference type="PANTHER" id="PTHR32063">
    <property type="match status" value="1"/>
</dbReference>
<name>A0A2T5Y9P8_9BACT</name>
<organism evidence="1 2">
    <name type="scientific">Pontibacter mucosus</name>
    <dbReference type="NCBI Taxonomy" id="1649266"/>
    <lineage>
        <taxon>Bacteria</taxon>
        <taxon>Pseudomonadati</taxon>
        <taxon>Bacteroidota</taxon>
        <taxon>Cytophagia</taxon>
        <taxon>Cytophagales</taxon>
        <taxon>Hymenobacteraceae</taxon>
        <taxon>Pontibacter</taxon>
    </lineage>
</organism>
<proteinExistence type="predicted"/>
<evidence type="ECO:0000313" key="1">
    <source>
        <dbReference type="EMBL" id="PTX13127.1"/>
    </source>
</evidence>
<dbReference type="InterPro" id="IPR027463">
    <property type="entry name" value="AcrB_DN_DC_subdom"/>
</dbReference>
<comment type="caution">
    <text evidence="1">The sequence shown here is derived from an EMBL/GenBank/DDBJ whole genome shotgun (WGS) entry which is preliminary data.</text>
</comment>
<protein>
    <submittedName>
        <fullName evidence="1">AcrB/AcrD/AcrF family protein</fullName>
    </submittedName>
</protein>
<dbReference type="InterPro" id="IPR001036">
    <property type="entry name" value="Acrflvin-R"/>
</dbReference>